<evidence type="ECO:0000313" key="2">
    <source>
        <dbReference type="Proteomes" id="UP001221898"/>
    </source>
</evidence>
<keyword evidence="2" id="KW-1185">Reference proteome</keyword>
<dbReference type="AlphaFoldDB" id="A0AAD7W4M8"/>
<dbReference type="Gene3D" id="2.130.10.10">
    <property type="entry name" value="YVTN repeat-like/Quinoprotein amine dehydrogenase"/>
    <property type="match status" value="1"/>
</dbReference>
<comment type="caution">
    <text evidence="1">The sequence shown here is derived from an EMBL/GenBank/DDBJ whole genome shotgun (WGS) entry which is preliminary data.</text>
</comment>
<proteinExistence type="predicted"/>
<accession>A0AAD7W4M8</accession>
<dbReference type="Proteomes" id="UP001221898">
    <property type="component" value="Unassembled WGS sequence"/>
</dbReference>
<protein>
    <submittedName>
        <fullName evidence="1">Uncharacterized protein</fullName>
    </submittedName>
</protein>
<reference evidence="1" key="1">
    <citation type="journal article" date="2023" name="Science">
        <title>Genome structures resolve the early diversification of teleost fishes.</title>
        <authorList>
            <person name="Parey E."/>
            <person name="Louis A."/>
            <person name="Montfort J."/>
            <person name="Bouchez O."/>
            <person name="Roques C."/>
            <person name="Iampietro C."/>
            <person name="Lluch J."/>
            <person name="Castinel A."/>
            <person name="Donnadieu C."/>
            <person name="Desvignes T."/>
            <person name="Floi Bucao C."/>
            <person name="Jouanno E."/>
            <person name="Wen M."/>
            <person name="Mejri S."/>
            <person name="Dirks R."/>
            <person name="Jansen H."/>
            <person name="Henkel C."/>
            <person name="Chen W.J."/>
            <person name="Zahm M."/>
            <person name="Cabau C."/>
            <person name="Klopp C."/>
            <person name="Thompson A.W."/>
            <person name="Robinson-Rechavi M."/>
            <person name="Braasch I."/>
            <person name="Lecointre G."/>
            <person name="Bobe J."/>
            <person name="Postlethwait J.H."/>
            <person name="Berthelot C."/>
            <person name="Roest Crollius H."/>
            <person name="Guiguen Y."/>
        </authorList>
    </citation>
    <scope>NUCLEOTIDE SEQUENCE</scope>
    <source>
        <strain evidence="1">NC1722</strain>
    </source>
</reference>
<organism evidence="1 2">
    <name type="scientific">Aldrovandia affinis</name>
    <dbReference type="NCBI Taxonomy" id="143900"/>
    <lineage>
        <taxon>Eukaryota</taxon>
        <taxon>Metazoa</taxon>
        <taxon>Chordata</taxon>
        <taxon>Craniata</taxon>
        <taxon>Vertebrata</taxon>
        <taxon>Euteleostomi</taxon>
        <taxon>Actinopterygii</taxon>
        <taxon>Neopterygii</taxon>
        <taxon>Teleostei</taxon>
        <taxon>Notacanthiformes</taxon>
        <taxon>Halosauridae</taxon>
        <taxon>Aldrovandia</taxon>
    </lineage>
</organism>
<gene>
    <name evidence="1" type="ORF">AAFF_G00230900</name>
</gene>
<name>A0AAD7W4M8_9TELE</name>
<evidence type="ECO:0000313" key="1">
    <source>
        <dbReference type="EMBL" id="KAJ8379178.1"/>
    </source>
</evidence>
<dbReference type="EMBL" id="JAINUG010000300">
    <property type="protein sequence ID" value="KAJ8379178.1"/>
    <property type="molecule type" value="Genomic_DNA"/>
</dbReference>
<sequence>MCPQFWAMCGNALTPRRGVFGRTGDLQTILCVGVAEEELTYAGALNGDVYAWKGCGTTDGNMAADFLMLPTQSDTAQARFRFGATRTTRWATTLTDNHANMFSARLRSTLGNIDLVF</sequence>
<dbReference type="InterPro" id="IPR015943">
    <property type="entry name" value="WD40/YVTN_repeat-like_dom_sf"/>
</dbReference>